<dbReference type="PANTHER" id="PTHR30146">
    <property type="entry name" value="LACI-RELATED TRANSCRIPTIONAL REPRESSOR"/>
    <property type="match status" value="1"/>
</dbReference>
<dbReference type="Gene3D" id="3.40.50.2300">
    <property type="match status" value="2"/>
</dbReference>
<keyword evidence="2" id="KW-0238">DNA-binding</keyword>
<dbReference type="PRINTS" id="PR00036">
    <property type="entry name" value="HTHLACI"/>
</dbReference>
<dbReference type="Proteomes" id="UP000184207">
    <property type="component" value="Unassembled WGS sequence"/>
</dbReference>
<keyword evidence="1" id="KW-0805">Transcription regulation</keyword>
<dbReference type="SUPFAM" id="SSF47413">
    <property type="entry name" value="lambda repressor-like DNA-binding domains"/>
    <property type="match status" value="1"/>
</dbReference>
<organism evidence="5 6">
    <name type="scientific">Fervidobacterium gondwanense DSM 13020</name>
    <dbReference type="NCBI Taxonomy" id="1121883"/>
    <lineage>
        <taxon>Bacteria</taxon>
        <taxon>Thermotogati</taxon>
        <taxon>Thermotogota</taxon>
        <taxon>Thermotogae</taxon>
        <taxon>Thermotogales</taxon>
        <taxon>Fervidobacteriaceae</taxon>
        <taxon>Fervidobacterium</taxon>
    </lineage>
</organism>
<dbReference type="AlphaFoldDB" id="A0A1M7T006"/>
<dbReference type="PANTHER" id="PTHR30146:SF154">
    <property type="entry name" value="TRANSCRIPTION REGULATOR, MEMBER OF GALR FAMILY"/>
    <property type="match status" value="1"/>
</dbReference>
<keyword evidence="3" id="KW-0804">Transcription</keyword>
<gene>
    <name evidence="5" type="ORF">SAMN02745226_01408</name>
</gene>
<dbReference type="GO" id="GO:0000976">
    <property type="term" value="F:transcription cis-regulatory region binding"/>
    <property type="evidence" value="ECO:0007669"/>
    <property type="project" value="TreeGrafter"/>
</dbReference>
<sequence length="335" mass="37737">MKKSKKFVTIRDVAKAAGVSINTVSRALNNRPDINPQTKAKVLKVAKELGYIKDATALSLRYGLSRVVGVILEDSSNPFFSEVLKGIEVKAKENGFNVILMNTEKDYGLEEEAIRTMLSRRVDGIIISPTQEKTEDMKLLLESGTPFVVLGVHFNEENIPEVYSNDFQGAYAAVRHLLENGRRRIIYLSAYLYKSVAQMRLAGYKKALEDFGIPFDEKLVYEVEEGIEQSYQKVLEIVNSSKDFDAVFCFNDISAIGTVWALKESGRKVPDQISVVGYDDILFARFIEPPLTTVRIDKQQEGELAFELLLKIIKGEKLEKKKIVLDVNLIVRQSS</sequence>
<dbReference type="OrthoDB" id="47944at2"/>
<dbReference type="InterPro" id="IPR028082">
    <property type="entry name" value="Peripla_BP_I"/>
</dbReference>
<dbReference type="CDD" id="cd06267">
    <property type="entry name" value="PBP1_LacI_sugar_binding-like"/>
    <property type="match status" value="1"/>
</dbReference>
<dbReference type="PROSITE" id="PS50932">
    <property type="entry name" value="HTH_LACI_2"/>
    <property type="match status" value="1"/>
</dbReference>
<dbReference type="STRING" id="1121883.SAMN02745226_01408"/>
<dbReference type="Pfam" id="PF00356">
    <property type="entry name" value="LacI"/>
    <property type="match status" value="1"/>
</dbReference>
<dbReference type="Gene3D" id="1.10.260.40">
    <property type="entry name" value="lambda repressor-like DNA-binding domains"/>
    <property type="match status" value="1"/>
</dbReference>
<proteinExistence type="predicted"/>
<protein>
    <submittedName>
        <fullName evidence="5">Transcriptional regulator, LacI family</fullName>
    </submittedName>
</protein>
<evidence type="ECO:0000256" key="1">
    <source>
        <dbReference type="ARBA" id="ARBA00023015"/>
    </source>
</evidence>
<dbReference type="InterPro" id="IPR001761">
    <property type="entry name" value="Peripla_BP/Lac1_sug-bd_dom"/>
</dbReference>
<evidence type="ECO:0000313" key="6">
    <source>
        <dbReference type="Proteomes" id="UP000184207"/>
    </source>
</evidence>
<name>A0A1M7T006_FERGO</name>
<dbReference type="SMART" id="SM00354">
    <property type="entry name" value="HTH_LACI"/>
    <property type="match status" value="1"/>
</dbReference>
<reference evidence="6" key="1">
    <citation type="submission" date="2016-12" db="EMBL/GenBank/DDBJ databases">
        <authorList>
            <person name="Varghese N."/>
            <person name="Submissions S."/>
        </authorList>
    </citation>
    <scope>NUCLEOTIDE SEQUENCE [LARGE SCALE GENOMIC DNA]</scope>
    <source>
        <strain evidence="6">DSM 13020</strain>
    </source>
</reference>
<dbReference type="PROSITE" id="PS00356">
    <property type="entry name" value="HTH_LACI_1"/>
    <property type="match status" value="1"/>
</dbReference>
<dbReference type="RefSeq" id="WP_072759814.1">
    <property type="nucleotide sequence ID" value="NZ_FRDJ01000007.1"/>
</dbReference>
<evidence type="ECO:0000256" key="3">
    <source>
        <dbReference type="ARBA" id="ARBA00023163"/>
    </source>
</evidence>
<dbReference type="InterPro" id="IPR010982">
    <property type="entry name" value="Lambda_DNA-bd_dom_sf"/>
</dbReference>
<feature type="domain" description="HTH lacI-type" evidence="4">
    <location>
        <begin position="8"/>
        <end position="62"/>
    </location>
</feature>
<dbReference type="CDD" id="cd01392">
    <property type="entry name" value="HTH_LacI"/>
    <property type="match status" value="1"/>
</dbReference>
<dbReference type="GO" id="GO:0003700">
    <property type="term" value="F:DNA-binding transcription factor activity"/>
    <property type="evidence" value="ECO:0007669"/>
    <property type="project" value="TreeGrafter"/>
</dbReference>
<keyword evidence="6" id="KW-1185">Reference proteome</keyword>
<dbReference type="Pfam" id="PF00532">
    <property type="entry name" value="Peripla_BP_1"/>
    <property type="match status" value="1"/>
</dbReference>
<dbReference type="EMBL" id="FRDJ01000007">
    <property type="protein sequence ID" value="SHN64024.1"/>
    <property type="molecule type" value="Genomic_DNA"/>
</dbReference>
<dbReference type="InterPro" id="IPR000843">
    <property type="entry name" value="HTH_LacI"/>
</dbReference>
<dbReference type="SUPFAM" id="SSF53822">
    <property type="entry name" value="Periplasmic binding protein-like I"/>
    <property type="match status" value="1"/>
</dbReference>
<evidence type="ECO:0000259" key="4">
    <source>
        <dbReference type="PROSITE" id="PS50932"/>
    </source>
</evidence>
<accession>A0A1M7T006</accession>
<evidence type="ECO:0000256" key="2">
    <source>
        <dbReference type="ARBA" id="ARBA00023125"/>
    </source>
</evidence>
<evidence type="ECO:0000313" key="5">
    <source>
        <dbReference type="EMBL" id="SHN64024.1"/>
    </source>
</evidence>